<evidence type="ECO:0000313" key="2">
    <source>
        <dbReference type="EMBL" id="MBE9662218.1"/>
    </source>
</evidence>
<keyword evidence="1" id="KW-1133">Transmembrane helix</keyword>
<comment type="caution">
    <text evidence="2">The sequence shown here is derived from an EMBL/GenBank/DDBJ whole genome shotgun (WGS) entry which is preliminary data.</text>
</comment>
<feature type="transmembrane region" description="Helical" evidence="1">
    <location>
        <begin position="53"/>
        <end position="75"/>
    </location>
</feature>
<accession>A0A929KXE2</accession>
<keyword evidence="1" id="KW-0472">Membrane</keyword>
<gene>
    <name evidence="2" type="ORF">IRJ16_10015</name>
</gene>
<proteinExistence type="predicted"/>
<keyword evidence="1" id="KW-0812">Transmembrane</keyword>
<name>A0A929KXE2_9SPHI</name>
<organism evidence="2 3">
    <name type="scientific">Mucilaginibacter myungsuensis</name>
    <dbReference type="NCBI Taxonomy" id="649104"/>
    <lineage>
        <taxon>Bacteria</taxon>
        <taxon>Pseudomonadati</taxon>
        <taxon>Bacteroidota</taxon>
        <taxon>Sphingobacteriia</taxon>
        <taxon>Sphingobacteriales</taxon>
        <taxon>Sphingobacteriaceae</taxon>
        <taxon>Mucilaginibacter</taxon>
    </lineage>
</organism>
<dbReference type="Proteomes" id="UP000622475">
    <property type="component" value="Unassembled WGS sequence"/>
</dbReference>
<dbReference type="EMBL" id="JADFFL010000003">
    <property type="protein sequence ID" value="MBE9662218.1"/>
    <property type="molecule type" value="Genomic_DNA"/>
</dbReference>
<dbReference type="RefSeq" id="WP_194111400.1">
    <property type="nucleotide sequence ID" value="NZ_JADFFL010000003.1"/>
</dbReference>
<evidence type="ECO:0000313" key="3">
    <source>
        <dbReference type="Proteomes" id="UP000622475"/>
    </source>
</evidence>
<reference evidence="2" key="1">
    <citation type="submission" date="2020-10" db="EMBL/GenBank/DDBJ databases">
        <title>Mucilaginibacter mali sp. nov., isolated from rhizosphere soil of apple orchard.</title>
        <authorList>
            <person name="Lee J.-S."/>
            <person name="Kim H.S."/>
            <person name="Kim J.-S."/>
        </authorList>
    </citation>
    <scope>NUCLEOTIDE SEQUENCE</scope>
    <source>
        <strain evidence="2">KCTC 22746</strain>
    </source>
</reference>
<evidence type="ECO:0000256" key="1">
    <source>
        <dbReference type="SAM" id="Phobius"/>
    </source>
</evidence>
<keyword evidence="3" id="KW-1185">Reference proteome</keyword>
<sequence>MDTRTDQDHFIADDKLLLVLLRIVYRLKRDCYICDIVLLVFSGYTYDKFDKDIPFFATTVAIAIACLGFFQYMLLSPRSKFVNETAIDIRLMPDKIRIRTASFDGPLWFRKDPLELEFPRSAEVTFKMIENPYYIFFKSHAKLLSMRYRNQEVFINANYFDKELEAELVKATM</sequence>
<protein>
    <submittedName>
        <fullName evidence="2">Uncharacterized protein</fullName>
    </submittedName>
</protein>
<dbReference type="AlphaFoldDB" id="A0A929KXE2"/>